<protein>
    <recommendedName>
        <fullName evidence="2">TNT domain-containing protein</fullName>
    </recommendedName>
</protein>
<name>A0A427YPR1_9TREE</name>
<gene>
    <name evidence="3" type="ORF">EHS25_007410</name>
</gene>
<dbReference type="Proteomes" id="UP000279259">
    <property type="component" value="Unassembled WGS sequence"/>
</dbReference>
<proteinExistence type="predicted"/>
<dbReference type="GO" id="GO:0050135">
    <property type="term" value="F:NADP+ nucleosidase activity"/>
    <property type="evidence" value="ECO:0007669"/>
    <property type="project" value="InterPro"/>
</dbReference>
<dbReference type="PANTHER" id="PTHR42059">
    <property type="entry name" value="TNT DOMAIN-CONTAINING PROTEIN"/>
    <property type="match status" value="1"/>
</dbReference>
<evidence type="ECO:0000256" key="1">
    <source>
        <dbReference type="SAM" id="SignalP"/>
    </source>
</evidence>
<evidence type="ECO:0000259" key="2">
    <source>
        <dbReference type="Pfam" id="PF14021"/>
    </source>
</evidence>
<feature type="signal peptide" evidence="1">
    <location>
        <begin position="1"/>
        <end position="22"/>
    </location>
</feature>
<evidence type="ECO:0000313" key="3">
    <source>
        <dbReference type="EMBL" id="RSH93057.1"/>
    </source>
</evidence>
<feature type="domain" description="TNT" evidence="2">
    <location>
        <begin position="137"/>
        <end position="231"/>
    </location>
</feature>
<sequence>MVLIATLWKAFVLGAAITLVVASPTPRDYGVDGGDKLDDGDCLEQSFCDPKSPNYCDGTIYSNSKYLCGDWRLGPLMLPEHFPLDTFVAIYDRLGGLCPKDWLAKYWNCTSESFIYPPDNGFQLDIKCDPIEGTSQLDKGTYIDRFGGEGGFFASPAAAPYMQRSLPPSNLDWPQTTPVVPYNYHLYQVLRPFDVVSGPIAAWFEQPGQGVQYNLPFNISTLLCDGFIREVDTTKFLDQWDKNHWASKQEQA</sequence>
<dbReference type="EMBL" id="RSCD01000004">
    <property type="protein sequence ID" value="RSH93057.1"/>
    <property type="molecule type" value="Genomic_DNA"/>
</dbReference>
<comment type="caution">
    <text evidence="3">The sequence shown here is derived from an EMBL/GenBank/DDBJ whole genome shotgun (WGS) entry which is preliminary data.</text>
</comment>
<dbReference type="InterPro" id="IPR053024">
    <property type="entry name" value="Fungal_surface_NADase"/>
</dbReference>
<dbReference type="AlphaFoldDB" id="A0A427YPR1"/>
<accession>A0A427YPR1</accession>
<dbReference type="PANTHER" id="PTHR42059:SF1">
    <property type="entry name" value="TNT DOMAIN-CONTAINING PROTEIN"/>
    <property type="match status" value="1"/>
</dbReference>
<dbReference type="Pfam" id="PF14021">
    <property type="entry name" value="TNT"/>
    <property type="match status" value="1"/>
</dbReference>
<organism evidence="3 4">
    <name type="scientific">Saitozyma podzolica</name>
    <dbReference type="NCBI Taxonomy" id="1890683"/>
    <lineage>
        <taxon>Eukaryota</taxon>
        <taxon>Fungi</taxon>
        <taxon>Dikarya</taxon>
        <taxon>Basidiomycota</taxon>
        <taxon>Agaricomycotina</taxon>
        <taxon>Tremellomycetes</taxon>
        <taxon>Tremellales</taxon>
        <taxon>Trimorphomycetaceae</taxon>
        <taxon>Saitozyma</taxon>
    </lineage>
</organism>
<reference evidence="3 4" key="1">
    <citation type="submission" date="2018-11" db="EMBL/GenBank/DDBJ databases">
        <title>Genome sequence of Saitozyma podzolica DSM 27192.</title>
        <authorList>
            <person name="Aliyu H."/>
            <person name="Gorte O."/>
            <person name="Ochsenreither K."/>
        </authorList>
    </citation>
    <scope>NUCLEOTIDE SEQUENCE [LARGE SCALE GENOMIC DNA]</scope>
    <source>
        <strain evidence="3 4">DSM 27192</strain>
    </source>
</reference>
<dbReference type="OrthoDB" id="2923349at2759"/>
<keyword evidence="4" id="KW-1185">Reference proteome</keyword>
<keyword evidence="1" id="KW-0732">Signal</keyword>
<evidence type="ECO:0000313" key="4">
    <source>
        <dbReference type="Proteomes" id="UP000279259"/>
    </source>
</evidence>
<feature type="chain" id="PRO_5019235936" description="TNT domain-containing protein" evidence="1">
    <location>
        <begin position="23"/>
        <end position="252"/>
    </location>
</feature>
<dbReference type="InterPro" id="IPR025331">
    <property type="entry name" value="TNT"/>
</dbReference>